<comment type="caution">
    <text evidence="7">The sequence shown here is derived from an EMBL/GenBank/DDBJ whole genome shotgun (WGS) entry which is preliminary data.</text>
</comment>
<evidence type="ECO:0000256" key="1">
    <source>
        <dbReference type="ARBA" id="ARBA00022714"/>
    </source>
</evidence>
<dbReference type="SUPFAM" id="SSF54292">
    <property type="entry name" value="2Fe-2S ferredoxin-like"/>
    <property type="match status" value="1"/>
</dbReference>
<evidence type="ECO:0000256" key="4">
    <source>
        <dbReference type="ARBA" id="ARBA00023004"/>
    </source>
</evidence>
<keyword evidence="2" id="KW-0479">Metal-binding</keyword>
<name>A0A7J3SPP6_9CREN</name>
<keyword evidence="5" id="KW-0411">Iron-sulfur</keyword>
<evidence type="ECO:0000313" key="7">
    <source>
        <dbReference type="EMBL" id="HGZ60839.1"/>
    </source>
</evidence>
<accession>A0A7J3SPP6</accession>
<dbReference type="InterPro" id="IPR001041">
    <property type="entry name" value="2Fe-2S_ferredoxin-type"/>
</dbReference>
<dbReference type="InterPro" id="IPR006058">
    <property type="entry name" value="2Fe2S_fd_BS"/>
</dbReference>
<dbReference type="GO" id="GO:0051537">
    <property type="term" value="F:2 iron, 2 sulfur cluster binding"/>
    <property type="evidence" value="ECO:0007669"/>
    <property type="project" value="UniProtKB-KW"/>
</dbReference>
<evidence type="ECO:0000256" key="2">
    <source>
        <dbReference type="ARBA" id="ARBA00022723"/>
    </source>
</evidence>
<reference evidence="7" key="1">
    <citation type="journal article" date="2020" name="mSystems">
        <title>Genome- and Community-Level Interaction Insights into Carbon Utilization and Element Cycling Functions of Hydrothermarchaeota in Hydrothermal Sediment.</title>
        <authorList>
            <person name="Zhou Z."/>
            <person name="Liu Y."/>
            <person name="Xu W."/>
            <person name="Pan J."/>
            <person name="Luo Z.H."/>
            <person name="Li M."/>
        </authorList>
    </citation>
    <scope>NUCLEOTIDE SEQUENCE [LARGE SCALE GENOMIC DNA]</scope>
    <source>
        <strain evidence="7">SpSt-885</strain>
    </source>
</reference>
<evidence type="ECO:0000256" key="3">
    <source>
        <dbReference type="ARBA" id="ARBA00023002"/>
    </source>
</evidence>
<dbReference type="GO" id="GO:0046872">
    <property type="term" value="F:metal ion binding"/>
    <property type="evidence" value="ECO:0007669"/>
    <property type="project" value="UniProtKB-KW"/>
</dbReference>
<dbReference type="PROSITE" id="PS51085">
    <property type="entry name" value="2FE2S_FER_2"/>
    <property type="match status" value="1"/>
</dbReference>
<dbReference type="PANTHER" id="PTHR44379">
    <property type="entry name" value="OXIDOREDUCTASE WITH IRON-SULFUR SUBUNIT"/>
    <property type="match status" value="1"/>
</dbReference>
<dbReference type="InterPro" id="IPR051452">
    <property type="entry name" value="Diverse_Oxidoreductases"/>
</dbReference>
<evidence type="ECO:0000259" key="6">
    <source>
        <dbReference type="PROSITE" id="PS51085"/>
    </source>
</evidence>
<gene>
    <name evidence="7" type="ORF">ENW83_06565</name>
</gene>
<feature type="non-terminal residue" evidence="7">
    <location>
        <position position="1"/>
    </location>
</feature>
<dbReference type="AlphaFoldDB" id="A0A7J3SPP6"/>
<dbReference type="PROSITE" id="PS00197">
    <property type="entry name" value="2FE2S_FER_1"/>
    <property type="match status" value="1"/>
</dbReference>
<sequence>LRDKLGVKAPKYSCGIGECGACTVLLDGEPVLSCLTLAVDANGREVTTASGIKGEEAEMLMKAFAEEGAVQCGFCTPGMFVMSYALLHEKKRPTEEEIREYLRGNLCRCTGYVNIVRGIEKVVEMGGKK</sequence>
<dbReference type="InterPro" id="IPR012675">
    <property type="entry name" value="Beta-grasp_dom_sf"/>
</dbReference>
<evidence type="ECO:0000256" key="5">
    <source>
        <dbReference type="ARBA" id="ARBA00023014"/>
    </source>
</evidence>
<keyword evidence="3" id="KW-0560">Oxidoreductase</keyword>
<dbReference type="GO" id="GO:0016491">
    <property type="term" value="F:oxidoreductase activity"/>
    <property type="evidence" value="ECO:0007669"/>
    <property type="project" value="UniProtKB-KW"/>
</dbReference>
<dbReference type="EMBL" id="DTLS01000185">
    <property type="protein sequence ID" value="HGZ60839.1"/>
    <property type="molecule type" value="Genomic_DNA"/>
</dbReference>
<dbReference type="Gene3D" id="3.10.20.30">
    <property type="match status" value="1"/>
</dbReference>
<dbReference type="InterPro" id="IPR036884">
    <property type="entry name" value="2Fe-2S-bd_dom_sf"/>
</dbReference>
<dbReference type="PANTHER" id="PTHR44379:SF8">
    <property type="entry name" value="XANTHINE DEHYDROGENASE IRON-SULFUR-BINDING SUBUNIT XDHC-RELATED"/>
    <property type="match status" value="1"/>
</dbReference>
<feature type="domain" description="2Fe-2S ferredoxin-type" evidence="6">
    <location>
        <begin position="1"/>
        <end position="52"/>
    </location>
</feature>
<dbReference type="Gene3D" id="1.10.150.120">
    <property type="entry name" value="[2Fe-2S]-binding domain"/>
    <property type="match status" value="1"/>
</dbReference>
<protein>
    <submittedName>
        <fullName evidence="7">(2Fe-2S)-binding protein</fullName>
    </submittedName>
</protein>
<dbReference type="InterPro" id="IPR002888">
    <property type="entry name" value="2Fe-2S-bd"/>
</dbReference>
<dbReference type="Pfam" id="PF01799">
    <property type="entry name" value="Fer2_2"/>
    <property type="match status" value="1"/>
</dbReference>
<organism evidence="7">
    <name type="scientific">Fervidicoccus fontis</name>
    <dbReference type="NCBI Taxonomy" id="683846"/>
    <lineage>
        <taxon>Archaea</taxon>
        <taxon>Thermoproteota</taxon>
        <taxon>Thermoprotei</taxon>
        <taxon>Fervidicoccales</taxon>
        <taxon>Fervidicoccaceae</taxon>
        <taxon>Fervidicoccus</taxon>
    </lineage>
</organism>
<keyword evidence="1" id="KW-0001">2Fe-2S</keyword>
<proteinExistence type="predicted"/>
<dbReference type="SUPFAM" id="SSF47741">
    <property type="entry name" value="CO dehydrogenase ISP C-domain like"/>
    <property type="match status" value="1"/>
</dbReference>
<dbReference type="InterPro" id="IPR036010">
    <property type="entry name" value="2Fe-2S_ferredoxin-like_sf"/>
</dbReference>
<keyword evidence="4" id="KW-0408">Iron</keyword>